<dbReference type="eggNOG" id="COG0520">
    <property type="taxonomic scope" value="Bacteria"/>
</dbReference>
<keyword evidence="3" id="KW-1185">Reference proteome</keyword>
<organism evidence="2 3">
    <name type="scientific">Thermobaculum terrenum (strain ATCC BAA-798 / CCMEE 7001 / YNP1)</name>
    <dbReference type="NCBI Taxonomy" id="525904"/>
    <lineage>
        <taxon>Bacteria</taxon>
        <taxon>Bacillati</taxon>
        <taxon>Chloroflexota</taxon>
        <taxon>Chloroflexia</taxon>
        <taxon>Candidatus Thermobaculales</taxon>
        <taxon>Candidatus Thermobaculaceae</taxon>
        <taxon>Thermobaculum</taxon>
    </lineage>
</organism>
<dbReference type="PANTHER" id="PTHR43586">
    <property type="entry name" value="CYSTEINE DESULFURASE"/>
    <property type="match status" value="1"/>
</dbReference>
<dbReference type="STRING" id="525904.Tter_1449"/>
<accession>D1CC40</accession>
<dbReference type="PANTHER" id="PTHR43586:SF21">
    <property type="entry name" value="PYRIDOXAL PHOSPHATE (PLP)-DEPENDENT ASPARTATE AMINOTRANSFERASE SUPERFAMILY"/>
    <property type="match status" value="1"/>
</dbReference>
<dbReference type="NCBIfam" id="TIGR01976">
    <property type="entry name" value="am_tr_V_VC1184"/>
    <property type="match status" value="1"/>
</dbReference>
<evidence type="ECO:0000313" key="2">
    <source>
        <dbReference type="EMBL" id="ACZ42355.1"/>
    </source>
</evidence>
<gene>
    <name evidence="2" type="ordered locus">Tter_1449</name>
</gene>
<dbReference type="Gene3D" id="3.90.1150.10">
    <property type="entry name" value="Aspartate Aminotransferase, domain 1"/>
    <property type="match status" value="1"/>
</dbReference>
<evidence type="ECO:0000313" key="3">
    <source>
        <dbReference type="Proteomes" id="UP000000323"/>
    </source>
</evidence>
<dbReference type="InterPro" id="IPR015421">
    <property type="entry name" value="PyrdxlP-dep_Trfase_major"/>
</dbReference>
<name>D1CC40_THET1</name>
<proteinExistence type="predicted"/>
<protein>
    <submittedName>
        <fullName evidence="2">Cysteine desulfurase family protein</fullName>
    </submittedName>
</protein>
<dbReference type="InterPro" id="IPR015422">
    <property type="entry name" value="PyrdxlP-dep_Trfase_small"/>
</dbReference>
<evidence type="ECO:0000259" key="1">
    <source>
        <dbReference type="Pfam" id="PF00266"/>
    </source>
</evidence>
<dbReference type="InterPro" id="IPR015424">
    <property type="entry name" value="PyrdxlP-dep_Trfase"/>
</dbReference>
<dbReference type="EMBL" id="CP001825">
    <property type="protein sequence ID" value="ACZ42355.1"/>
    <property type="molecule type" value="Genomic_DNA"/>
</dbReference>
<dbReference type="SUPFAM" id="SSF53383">
    <property type="entry name" value="PLP-dependent transferases"/>
    <property type="match status" value="1"/>
</dbReference>
<dbReference type="InterPro" id="IPR011340">
    <property type="entry name" value="Cys_dSase-rel"/>
</dbReference>
<dbReference type="Proteomes" id="UP000000323">
    <property type="component" value="Chromosome 1"/>
</dbReference>
<sequence length="414" mass="45604">MKVEHFEAILRARQEFPSVTAPGAPVFFDNPGGTQVPHQVVEAISYYLTHNNANSHGAFETSKRTDTLVEDARQAMADFLGADSPDEIVFGPNMTTLTFSISRALGRILRPGDEIVVTTLDHDANVAPWLLLAEDKGLTIRTVDINPEDCTLSVDSLHGAINPRTRIIAVTHASNAVGTIVDVQDITRIGHEVGALVFVDAVHYAAHGPINVTAIGCDMLACSAYKFFGPHVGVLYIRRDLSEMLRPYKVRPAYDRPPYKWETGTPSYELLAGITSAVDHIASLGSGNTRRERILSAMHTIQEYEAYIGKPLLEGLLSLPVKVYGIRDLSRWHERVATFAFRCESIHPRDMAQMMAEKGFNVWDGNYYALSLMQRLGLEGSGGAVRVGLAHYNTREEVDRFLNTLEDIVVGSGV</sequence>
<dbReference type="InterPro" id="IPR000192">
    <property type="entry name" value="Aminotrans_V_dom"/>
</dbReference>
<dbReference type="Pfam" id="PF00266">
    <property type="entry name" value="Aminotran_5"/>
    <property type="match status" value="1"/>
</dbReference>
<feature type="domain" description="Aminotransferase class V" evidence="1">
    <location>
        <begin position="26"/>
        <end position="401"/>
    </location>
</feature>
<reference evidence="3" key="1">
    <citation type="journal article" date="2010" name="Stand. Genomic Sci.">
        <title>Complete genome sequence of 'Thermobaculum terrenum' type strain (YNP1).</title>
        <authorList>
            <person name="Kiss H."/>
            <person name="Cleland D."/>
            <person name="Lapidus A."/>
            <person name="Lucas S."/>
            <person name="Glavina Del Rio T."/>
            <person name="Nolan M."/>
            <person name="Tice H."/>
            <person name="Han C."/>
            <person name="Goodwin L."/>
            <person name="Pitluck S."/>
            <person name="Liolios K."/>
            <person name="Ivanova N."/>
            <person name="Mavromatis K."/>
            <person name="Ovchinnikova G."/>
            <person name="Pati A."/>
            <person name="Chen A."/>
            <person name="Palaniappan K."/>
            <person name="Land M."/>
            <person name="Hauser L."/>
            <person name="Chang Y."/>
            <person name="Jeffries C."/>
            <person name="Lu M."/>
            <person name="Brettin T."/>
            <person name="Detter J."/>
            <person name="Goker M."/>
            <person name="Tindall B."/>
            <person name="Beck B."/>
            <person name="McDermott T."/>
            <person name="Woyke T."/>
            <person name="Bristow J."/>
            <person name="Eisen J."/>
            <person name="Markowitz V."/>
            <person name="Hugenholtz P."/>
            <person name="Kyrpides N."/>
            <person name="Klenk H."/>
            <person name="Cheng J."/>
        </authorList>
    </citation>
    <scope>NUCLEOTIDE SEQUENCE [LARGE SCALE GENOMIC DNA]</scope>
    <source>
        <strain evidence="3">ATCC BAA-798 / YNP1</strain>
    </source>
</reference>
<dbReference type="HOGENOM" id="CLU_003433_2_2_0"/>
<dbReference type="RefSeq" id="WP_012875390.1">
    <property type="nucleotide sequence ID" value="NC_013525.1"/>
</dbReference>
<dbReference type="Gene3D" id="3.40.640.10">
    <property type="entry name" value="Type I PLP-dependent aspartate aminotransferase-like (Major domain)"/>
    <property type="match status" value="1"/>
</dbReference>
<dbReference type="AlphaFoldDB" id="D1CC40"/>
<dbReference type="OrthoDB" id="9804366at2"/>
<dbReference type="KEGG" id="ttr:Tter_1449"/>